<organism evidence="5 6">
    <name type="scientific">Dactylosporangium darangshiense</name>
    <dbReference type="NCBI Taxonomy" id="579108"/>
    <lineage>
        <taxon>Bacteria</taxon>
        <taxon>Bacillati</taxon>
        <taxon>Actinomycetota</taxon>
        <taxon>Actinomycetes</taxon>
        <taxon>Micromonosporales</taxon>
        <taxon>Micromonosporaceae</taxon>
        <taxon>Dactylosporangium</taxon>
    </lineage>
</organism>
<dbReference type="PANTHER" id="PTHR43257:SF2">
    <property type="entry name" value="PYRUVATE DEHYDROGENASE E1 COMPONENT SUBUNIT BETA"/>
    <property type="match status" value="1"/>
</dbReference>
<dbReference type="EMBL" id="BAABAT010000012">
    <property type="protein sequence ID" value="GAA4251984.1"/>
    <property type="molecule type" value="Genomic_DNA"/>
</dbReference>
<keyword evidence="6" id="KW-1185">Reference proteome</keyword>
<evidence type="ECO:0000313" key="6">
    <source>
        <dbReference type="Proteomes" id="UP001500620"/>
    </source>
</evidence>
<comment type="caution">
    <text evidence="5">The sequence shown here is derived from an EMBL/GenBank/DDBJ whole genome shotgun (WGS) entry which is preliminary data.</text>
</comment>
<dbReference type="InterPro" id="IPR009014">
    <property type="entry name" value="Transketo_C/PFOR_II"/>
</dbReference>
<keyword evidence="2" id="KW-0560">Oxidoreductase</keyword>
<evidence type="ECO:0000256" key="3">
    <source>
        <dbReference type="ARBA" id="ARBA00023052"/>
    </source>
</evidence>
<dbReference type="InterPro" id="IPR033248">
    <property type="entry name" value="Transketolase_C"/>
</dbReference>
<dbReference type="Pfam" id="PF02779">
    <property type="entry name" value="Transket_pyr"/>
    <property type="match status" value="1"/>
</dbReference>
<evidence type="ECO:0000259" key="4">
    <source>
        <dbReference type="SMART" id="SM00861"/>
    </source>
</evidence>
<feature type="domain" description="Transketolase-like pyrimidine-binding" evidence="4">
    <location>
        <begin position="4"/>
        <end position="177"/>
    </location>
</feature>
<dbReference type="SUPFAM" id="SSF52922">
    <property type="entry name" value="TK C-terminal domain-like"/>
    <property type="match status" value="1"/>
</dbReference>
<dbReference type="SMART" id="SM00861">
    <property type="entry name" value="Transket_pyr"/>
    <property type="match status" value="1"/>
</dbReference>
<dbReference type="Gene3D" id="3.40.50.920">
    <property type="match status" value="1"/>
</dbReference>
<dbReference type="SUPFAM" id="SSF52518">
    <property type="entry name" value="Thiamin diphosphate-binding fold (THDP-binding)"/>
    <property type="match status" value="1"/>
</dbReference>
<dbReference type="InterPro" id="IPR005475">
    <property type="entry name" value="Transketolase-like_Pyr-bd"/>
</dbReference>
<dbReference type="PANTHER" id="PTHR43257">
    <property type="entry name" value="PYRUVATE DEHYDROGENASE E1 COMPONENT BETA SUBUNIT"/>
    <property type="match status" value="1"/>
</dbReference>
<dbReference type="Pfam" id="PF02780">
    <property type="entry name" value="Transketolase_C"/>
    <property type="match status" value="1"/>
</dbReference>
<evidence type="ECO:0000313" key="5">
    <source>
        <dbReference type="EMBL" id="GAA4251984.1"/>
    </source>
</evidence>
<proteinExistence type="predicted"/>
<name>A0ABP8DBH8_9ACTN</name>
<gene>
    <name evidence="5" type="ORF">GCM10022255_046730</name>
</gene>
<protein>
    <submittedName>
        <fullName evidence="5">Alpha-ketoacid dehydrogenase subunit beta</fullName>
    </submittedName>
</protein>
<dbReference type="Proteomes" id="UP001500620">
    <property type="component" value="Unassembled WGS sequence"/>
</dbReference>
<keyword evidence="3" id="KW-0786">Thiamine pyrophosphate</keyword>
<accession>A0ABP8DBH8</accession>
<dbReference type="Gene3D" id="3.40.50.970">
    <property type="match status" value="1"/>
</dbReference>
<dbReference type="InterPro" id="IPR029061">
    <property type="entry name" value="THDP-binding"/>
</dbReference>
<comment type="cofactor">
    <cofactor evidence="1">
        <name>thiamine diphosphate</name>
        <dbReference type="ChEBI" id="CHEBI:58937"/>
    </cofactor>
</comment>
<sequence length="365" mass="38746">MPILSYLKALNRAIAAEMERDPAVCVFGEDVRVAVSNVTTGLVKKFGPERVVDMPISEQAFTSFATGAALSGQRPLIEFQIPALLFLAFEQIANQAHKFSLMTGGQATVPVTYLLPSSGSRGGWAGQHSDHPYSLFAHVGVKTVVPSTPADAYGLLVSAIRDDDPVVVFAPAGAVGVRADVDLAALEPIPLGVGRVHRRGEDVTVVAIGHLVHDALAVAEELDGTVSVEVFDPRTLHPFDWAGLAASLERTGRLVVVDDSNRSCGMAGEILASAAEGMRLVAPPRRVTRPDGAVLPFARELDLALQPSRAQIRAAIEDVAKLDLALRPEAQNRAAIDDVAKLDLALRPEAQNRAAIDDVAKLTET</sequence>
<reference evidence="6" key="1">
    <citation type="journal article" date="2019" name="Int. J. Syst. Evol. Microbiol.">
        <title>The Global Catalogue of Microorganisms (GCM) 10K type strain sequencing project: providing services to taxonomists for standard genome sequencing and annotation.</title>
        <authorList>
            <consortium name="The Broad Institute Genomics Platform"/>
            <consortium name="The Broad Institute Genome Sequencing Center for Infectious Disease"/>
            <person name="Wu L."/>
            <person name="Ma J."/>
        </authorList>
    </citation>
    <scope>NUCLEOTIDE SEQUENCE [LARGE SCALE GENOMIC DNA]</scope>
    <source>
        <strain evidence="6">JCM 17441</strain>
    </source>
</reference>
<evidence type="ECO:0000256" key="1">
    <source>
        <dbReference type="ARBA" id="ARBA00001964"/>
    </source>
</evidence>
<evidence type="ECO:0000256" key="2">
    <source>
        <dbReference type="ARBA" id="ARBA00023002"/>
    </source>
</evidence>